<name>A0A381ZD01_9ZZZZ</name>
<accession>A0A381ZD01</accession>
<gene>
    <name evidence="1" type="ORF">METZ01_LOCUS139501</name>
</gene>
<proteinExistence type="predicted"/>
<protein>
    <recommendedName>
        <fullName evidence="2">Bacteriophage lambda Replication protein O N-terminal domain-containing protein</fullName>
    </recommendedName>
</protein>
<organism evidence="1">
    <name type="scientific">marine metagenome</name>
    <dbReference type="NCBI Taxonomy" id="408172"/>
    <lineage>
        <taxon>unclassified sequences</taxon>
        <taxon>metagenomes</taxon>
        <taxon>ecological metagenomes</taxon>
    </lineage>
</organism>
<dbReference type="EMBL" id="UINC01020691">
    <property type="protein sequence ID" value="SVA86647.1"/>
    <property type="molecule type" value="Genomic_DNA"/>
</dbReference>
<feature type="non-terminal residue" evidence="1">
    <location>
        <position position="149"/>
    </location>
</feature>
<reference evidence="1" key="1">
    <citation type="submission" date="2018-05" db="EMBL/GenBank/DDBJ databases">
        <authorList>
            <person name="Lanie J.A."/>
            <person name="Ng W.-L."/>
            <person name="Kazmierczak K.M."/>
            <person name="Andrzejewski T.M."/>
            <person name="Davidsen T.M."/>
            <person name="Wayne K.J."/>
            <person name="Tettelin H."/>
            <person name="Glass J.I."/>
            <person name="Rusch D."/>
            <person name="Podicherti R."/>
            <person name="Tsui H.-C.T."/>
            <person name="Winkler M.E."/>
        </authorList>
    </citation>
    <scope>NUCLEOTIDE SEQUENCE</scope>
</reference>
<dbReference type="AlphaFoldDB" id="A0A381ZD01"/>
<evidence type="ECO:0000313" key="1">
    <source>
        <dbReference type="EMBL" id="SVA86647.1"/>
    </source>
</evidence>
<sequence length="149" mass="17028">MTFKGFPRGVRYLPVPAPVFGPLLEQIKDASEFIITLRIIWMLQQKKGRIRFVASEELYGDKILSRALGSRNSIENSIDSVVRGRILLRIKRENASDVFMLNFEEDHHLASSIGSIDEGTDLYTDPWEIKNNSPEIYSLYEQNIGILTP</sequence>
<evidence type="ECO:0008006" key="2">
    <source>
        <dbReference type="Google" id="ProtNLM"/>
    </source>
</evidence>